<dbReference type="Gramene" id="TKW27600">
    <property type="protein sequence ID" value="TKW27600"/>
    <property type="gene ID" value="SEVIR_3G267400v2"/>
</dbReference>
<keyword evidence="2" id="KW-1185">Reference proteome</keyword>
<organism evidence="1 2">
    <name type="scientific">Setaria viridis</name>
    <name type="common">Green bristlegrass</name>
    <name type="synonym">Setaria italica subsp. viridis</name>
    <dbReference type="NCBI Taxonomy" id="4556"/>
    <lineage>
        <taxon>Eukaryota</taxon>
        <taxon>Viridiplantae</taxon>
        <taxon>Streptophyta</taxon>
        <taxon>Embryophyta</taxon>
        <taxon>Tracheophyta</taxon>
        <taxon>Spermatophyta</taxon>
        <taxon>Magnoliopsida</taxon>
        <taxon>Liliopsida</taxon>
        <taxon>Poales</taxon>
        <taxon>Poaceae</taxon>
        <taxon>PACMAD clade</taxon>
        <taxon>Panicoideae</taxon>
        <taxon>Panicodae</taxon>
        <taxon>Paniceae</taxon>
        <taxon>Cenchrinae</taxon>
        <taxon>Setaria</taxon>
    </lineage>
</organism>
<evidence type="ECO:0000313" key="1">
    <source>
        <dbReference type="EMBL" id="TKW27600.1"/>
    </source>
</evidence>
<dbReference type="AlphaFoldDB" id="A0A4U6VDP4"/>
<evidence type="ECO:0000313" key="2">
    <source>
        <dbReference type="Proteomes" id="UP000298652"/>
    </source>
</evidence>
<reference evidence="1" key="1">
    <citation type="submission" date="2019-03" db="EMBL/GenBank/DDBJ databases">
        <title>WGS assembly of Setaria viridis.</title>
        <authorList>
            <person name="Huang P."/>
            <person name="Jenkins J."/>
            <person name="Grimwood J."/>
            <person name="Barry K."/>
            <person name="Healey A."/>
            <person name="Mamidi S."/>
            <person name="Sreedasyam A."/>
            <person name="Shu S."/>
            <person name="Feldman M."/>
            <person name="Wu J."/>
            <person name="Yu Y."/>
            <person name="Chen C."/>
            <person name="Johnson J."/>
            <person name="Rokhsar D."/>
            <person name="Baxter I."/>
            <person name="Schmutz J."/>
            <person name="Brutnell T."/>
            <person name="Kellogg E."/>
        </authorList>
    </citation>
    <scope>NUCLEOTIDE SEQUENCE [LARGE SCALE GENOMIC DNA]</scope>
</reference>
<accession>A0A4U6VDP4</accession>
<dbReference type="Proteomes" id="UP000298652">
    <property type="component" value="Chromosome 3"/>
</dbReference>
<name>A0A4U6VDP4_SETVI</name>
<gene>
    <name evidence="1" type="ORF">SEVIR_3G267400v2</name>
</gene>
<sequence length="131" mass="14743">MHGTSEIHAIGGMIKVVLYHPVPHTKWHEHDNRSTETLAVGLGAKIIPQVFFEEPLFHNLSKETISFLHIHTHAFGGSSIDPFDFRPPERNMNFRMSINLGHGMPASTSLSTLCSKIEFLKVLSLHIVHEL</sequence>
<proteinExistence type="predicted"/>
<dbReference type="EMBL" id="CM016554">
    <property type="protein sequence ID" value="TKW27600.1"/>
    <property type="molecule type" value="Genomic_DNA"/>
</dbReference>
<protein>
    <submittedName>
        <fullName evidence="1">Uncharacterized protein</fullName>
    </submittedName>
</protein>